<evidence type="ECO:0000313" key="2">
    <source>
        <dbReference type="EMBL" id="MXO55959.1"/>
    </source>
</evidence>
<dbReference type="InterPro" id="IPR000618">
    <property type="entry name" value="Insect_cuticle"/>
</dbReference>
<protein>
    <submittedName>
        <fullName evidence="2">Uncharacterized protein</fullName>
    </submittedName>
</protein>
<dbReference type="Proteomes" id="UP000468943">
    <property type="component" value="Unassembled WGS sequence"/>
</dbReference>
<dbReference type="AlphaFoldDB" id="A0A6I4SJN5"/>
<accession>A0A6I4SJN5</accession>
<feature type="compositionally biased region" description="Polar residues" evidence="1">
    <location>
        <begin position="37"/>
        <end position="49"/>
    </location>
</feature>
<dbReference type="PROSITE" id="PS51155">
    <property type="entry name" value="CHIT_BIND_RR_2"/>
    <property type="match status" value="1"/>
</dbReference>
<sequence length="150" mass="15717">MDAAATADASLATNDVALDSPVSTTNDGAADGPATKVDQSGDYSGTYNFTTGEGEKTNIALDSSKKSYSYTGADGQQKTGAYTVDKDGYRIKLMLDESPAFFVFSNGKLVRLRDNVNFDIASPVSGDNYERDGGPVQGRAPELGSPIPTN</sequence>
<keyword evidence="3" id="KW-1185">Reference proteome</keyword>
<evidence type="ECO:0000256" key="1">
    <source>
        <dbReference type="SAM" id="MobiDB-lite"/>
    </source>
</evidence>
<feature type="region of interest" description="Disordered" evidence="1">
    <location>
        <begin position="15"/>
        <end position="49"/>
    </location>
</feature>
<reference evidence="2 3" key="1">
    <citation type="submission" date="2019-12" db="EMBL/GenBank/DDBJ databases">
        <title>Genomic-based taxomic classification of the family Erythrobacteraceae.</title>
        <authorList>
            <person name="Xu L."/>
        </authorList>
    </citation>
    <scope>NUCLEOTIDE SEQUENCE [LARGE SCALE GENOMIC DNA]</scope>
    <source>
        <strain evidence="2 3">JCM 17802</strain>
    </source>
</reference>
<comment type="caution">
    <text evidence="2">The sequence shown here is derived from an EMBL/GenBank/DDBJ whole genome shotgun (WGS) entry which is preliminary data.</text>
</comment>
<proteinExistence type="predicted"/>
<gene>
    <name evidence="2" type="ORF">GRI36_03590</name>
</gene>
<dbReference type="RefSeq" id="WP_160597224.1">
    <property type="nucleotide sequence ID" value="NZ_WTYS01000001.1"/>
</dbReference>
<organism evidence="2 3">
    <name type="scientific">Pontixanthobacter gangjinensis</name>
    <dbReference type="NCBI Taxonomy" id="1028742"/>
    <lineage>
        <taxon>Bacteria</taxon>
        <taxon>Pseudomonadati</taxon>
        <taxon>Pseudomonadota</taxon>
        <taxon>Alphaproteobacteria</taxon>
        <taxon>Sphingomonadales</taxon>
        <taxon>Erythrobacteraceae</taxon>
        <taxon>Pontixanthobacter</taxon>
    </lineage>
</organism>
<feature type="region of interest" description="Disordered" evidence="1">
    <location>
        <begin position="122"/>
        <end position="150"/>
    </location>
</feature>
<evidence type="ECO:0000313" key="3">
    <source>
        <dbReference type="Proteomes" id="UP000468943"/>
    </source>
</evidence>
<name>A0A6I4SJN5_9SPHN</name>
<dbReference type="OrthoDB" id="7409511at2"/>
<dbReference type="EMBL" id="WTYS01000001">
    <property type="protein sequence ID" value="MXO55959.1"/>
    <property type="molecule type" value="Genomic_DNA"/>
</dbReference>